<keyword evidence="1" id="KW-0560">Oxidoreductase</keyword>
<feature type="non-terminal residue" evidence="3">
    <location>
        <position position="158"/>
    </location>
</feature>
<dbReference type="RefSeq" id="WP_343185369.1">
    <property type="nucleotide sequence ID" value="NZ_JBCITM010000004.1"/>
</dbReference>
<dbReference type="Gene3D" id="3.40.605.10">
    <property type="entry name" value="Aldehyde Dehydrogenase, Chain A, domain 1"/>
    <property type="match status" value="1"/>
</dbReference>
<dbReference type="Pfam" id="PF00171">
    <property type="entry name" value="Aldedh"/>
    <property type="match status" value="1"/>
</dbReference>
<dbReference type="EMBL" id="JBCITM010000004">
    <property type="protein sequence ID" value="MEN1760049.1"/>
    <property type="molecule type" value="Genomic_DNA"/>
</dbReference>
<sequence>MQVTPVISKELQAMMSRARSAQAAYAHFSQAQVDALVRAIAKVVYDNAEALAKMAVEETRMGVYEDKVAKNKGKSKVIWNDLKDKKSVGVLRHLEEEGLVEIAKPIGIIGAVAPTTNPTVTAMSNAMFALKGGNAIIIAPHPRAKNVSRVTVEMMNDA</sequence>
<accession>A0ABU9VSJ8</accession>
<protein>
    <submittedName>
        <fullName evidence="3">Aldehyde dehydrogenase family protein</fullName>
    </submittedName>
</protein>
<proteinExistence type="predicted"/>
<dbReference type="InterPro" id="IPR016161">
    <property type="entry name" value="Ald_DH/histidinol_DH"/>
</dbReference>
<dbReference type="InterPro" id="IPR015590">
    <property type="entry name" value="Aldehyde_DH_dom"/>
</dbReference>
<evidence type="ECO:0000256" key="1">
    <source>
        <dbReference type="ARBA" id="ARBA00023002"/>
    </source>
</evidence>
<name>A0ABU9VSJ8_9CLOT</name>
<reference evidence="3 4" key="1">
    <citation type="submission" date="2024-04" db="EMBL/GenBank/DDBJ databases">
        <title>Genome sequencing and metabolic network reconstruction of aminoacids and betaine degradation by Anoxynatronum sibiricum.</title>
        <authorList>
            <person name="Detkova E.N."/>
            <person name="Boltjanskaja Y.V."/>
            <person name="Mardanov A.V."/>
            <person name="Kevbrin V."/>
        </authorList>
    </citation>
    <scope>NUCLEOTIDE SEQUENCE [LARGE SCALE GENOMIC DNA]</scope>
    <source>
        <strain evidence="3 4">Z-7981</strain>
    </source>
</reference>
<dbReference type="Proteomes" id="UP001407405">
    <property type="component" value="Unassembled WGS sequence"/>
</dbReference>
<evidence type="ECO:0000313" key="4">
    <source>
        <dbReference type="Proteomes" id="UP001407405"/>
    </source>
</evidence>
<evidence type="ECO:0000313" key="3">
    <source>
        <dbReference type="EMBL" id="MEN1760049.1"/>
    </source>
</evidence>
<dbReference type="SUPFAM" id="SSF53720">
    <property type="entry name" value="ALDH-like"/>
    <property type="match status" value="1"/>
</dbReference>
<gene>
    <name evidence="3" type="ORF">AAIG11_06175</name>
</gene>
<feature type="domain" description="Aldehyde dehydrogenase" evidence="2">
    <location>
        <begin position="8"/>
        <end position="158"/>
    </location>
</feature>
<keyword evidence="4" id="KW-1185">Reference proteome</keyword>
<organism evidence="3 4">
    <name type="scientific">Anoxynatronum sibiricum</name>
    <dbReference type="NCBI Taxonomy" id="210623"/>
    <lineage>
        <taxon>Bacteria</taxon>
        <taxon>Bacillati</taxon>
        <taxon>Bacillota</taxon>
        <taxon>Clostridia</taxon>
        <taxon>Eubacteriales</taxon>
        <taxon>Clostridiaceae</taxon>
        <taxon>Anoxynatronum</taxon>
    </lineage>
</organism>
<evidence type="ECO:0000259" key="2">
    <source>
        <dbReference type="Pfam" id="PF00171"/>
    </source>
</evidence>
<dbReference type="InterPro" id="IPR016162">
    <property type="entry name" value="Ald_DH_N"/>
</dbReference>
<comment type="caution">
    <text evidence="3">The sequence shown here is derived from an EMBL/GenBank/DDBJ whole genome shotgun (WGS) entry which is preliminary data.</text>
</comment>